<name>A0A4S4FJR4_9MICO</name>
<proteinExistence type="predicted"/>
<accession>A0A4S4FJR4</accession>
<dbReference type="SUPFAM" id="SSF55874">
    <property type="entry name" value="ATPase domain of HSP90 chaperone/DNA topoisomerase II/histidine kinase"/>
    <property type="match status" value="1"/>
</dbReference>
<dbReference type="InterPro" id="IPR036890">
    <property type="entry name" value="HATPase_C_sf"/>
</dbReference>
<dbReference type="EMBL" id="SSSN01000013">
    <property type="protein sequence ID" value="THG30559.1"/>
    <property type="molecule type" value="Genomic_DNA"/>
</dbReference>
<comment type="caution">
    <text evidence="2">The sequence shown here is derived from an EMBL/GenBank/DDBJ whole genome shotgun (WGS) entry which is preliminary data.</text>
</comment>
<organism evidence="2 3">
    <name type="scientific">Orlajensenia flava</name>
    <dbReference type="NCBI Taxonomy" id="2565934"/>
    <lineage>
        <taxon>Bacteria</taxon>
        <taxon>Bacillati</taxon>
        <taxon>Actinomycetota</taxon>
        <taxon>Actinomycetes</taxon>
        <taxon>Micrococcales</taxon>
        <taxon>Microbacteriaceae</taxon>
        <taxon>Orlajensenia</taxon>
    </lineage>
</organism>
<protein>
    <recommendedName>
        <fullName evidence="4">ATP-binding protein</fullName>
    </recommendedName>
</protein>
<evidence type="ECO:0008006" key="4">
    <source>
        <dbReference type="Google" id="ProtNLM"/>
    </source>
</evidence>
<dbReference type="RefSeq" id="WP_136425257.1">
    <property type="nucleotide sequence ID" value="NZ_SSSN01000013.1"/>
</dbReference>
<feature type="region of interest" description="Disordered" evidence="1">
    <location>
        <begin position="567"/>
        <end position="610"/>
    </location>
</feature>
<dbReference type="AlphaFoldDB" id="A0A4S4FJR4"/>
<reference evidence="2 3" key="1">
    <citation type="submission" date="2019-04" db="EMBL/GenBank/DDBJ databases">
        <authorList>
            <person name="Jiang L."/>
        </authorList>
    </citation>
    <scope>NUCLEOTIDE SEQUENCE [LARGE SCALE GENOMIC DNA]</scope>
    <source>
        <strain evidence="2 3">YIM 131861</strain>
    </source>
</reference>
<sequence length="765" mass="84248">MGDITSDVVETVELVPDESITDSIGRGHTLATAVADIIDNSLDAHAERILVRFVVEDDRLVAVRIRDDGDGMTPPMLLDAMRLGRQQNRDDAALGHFGIGLKAASLSQALTLTVYSMSHAVAPCAVRIRRGSFTGEVLDHVAAERGFEWDARGPQSTGTVVEWRDLETISHSQIPTERRGWLDRTITALAHALGLTFHRIIQLRGVRITIDTWDQRTEAAGPPRVVEPRDPFQFSLTGKTGYPTAISATTSDGAQLDAECFILPPRSDSPSVWLLGRTPVDWQGIYIYRNDRLLQAGGWLDVRPNDKRLRLARIRIDLTKPLERHLRLRHEKSGVTPTPEFSSALEAAVNSSGLTLDIFRSHAQDVLRASNVRTSTVKPAVPIGQGLPDRVVEAIRNELGERDDDPIEVEWEMLSEDRLFDMQLEQRRIVFNLGYRAALGSSDNALVPTLVYLLLENYFTKDWLRDSTKAQIDAWQKIATAAMLAQLGDDTFDPLANWTLQPSNDAQRVLPGPPPSPRPSPPRVELRWARLDPSGEDPSSDDDRWADELGAVDVDVHSGELAIEVAAADGPRPSLPISEEADLEVRGTDGSGNEEETAPPLASEPAAAPQIAPRVEPSAFRRELPLVRARPGDREIVAIYRTGADIDTIANTLDADSRDIALRLCALLLDLEGDDVDDPNLAAMHGQPYTPADREKIIEMYRGGTPARRIAEHLMRTPFAIGWLLLSSPKRPVVVPRNLLRRIDRALDDTASAPARLESATLDAG</sequence>
<dbReference type="Gene3D" id="3.30.565.10">
    <property type="entry name" value="Histidine kinase-like ATPase, C-terminal domain"/>
    <property type="match status" value="1"/>
</dbReference>
<dbReference type="Pfam" id="PF13589">
    <property type="entry name" value="HATPase_c_3"/>
    <property type="match status" value="1"/>
</dbReference>
<keyword evidence="3" id="KW-1185">Reference proteome</keyword>
<dbReference type="Proteomes" id="UP000307380">
    <property type="component" value="Unassembled WGS sequence"/>
</dbReference>
<feature type="compositionally biased region" description="Pro residues" evidence="1">
    <location>
        <begin position="511"/>
        <end position="522"/>
    </location>
</feature>
<evidence type="ECO:0000256" key="1">
    <source>
        <dbReference type="SAM" id="MobiDB-lite"/>
    </source>
</evidence>
<evidence type="ECO:0000313" key="3">
    <source>
        <dbReference type="Proteomes" id="UP000307380"/>
    </source>
</evidence>
<gene>
    <name evidence="2" type="ORF">E6C70_14415</name>
</gene>
<evidence type="ECO:0000313" key="2">
    <source>
        <dbReference type="EMBL" id="THG30559.1"/>
    </source>
</evidence>
<dbReference type="OrthoDB" id="3757919at2"/>
<feature type="region of interest" description="Disordered" evidence="1">
    <location>
        <begin position="504"/>
        <end position="524"/>
    </location>
</feature>
<feature type="compositionally biased region" description="Low complexity" evidence="1">
    <location>
        <begin position="598"/>
        <end position="609"/>
    </location>
</feature>